<proteinExistence type="predicted"/>
<dbReference type="WBParaSite" id="EVEC_0000043201-mRNA-1">
    <property type="protein sequence ID" value="EVEC_0000043201-mRNA-1"/>
    <property type="gene ID" value="EVEC_0000043201"/>
</dbReference>
<dbReference type="PANTHER" id="PTHR47411">
    <property type="entry name" value="B3GNT1, BETA-1,3-N-ACETYLGUCOSAMINYLTRANSFERASE 1, HOMOLOG"/>
    <property type="match status" value="1"/>
</dbReference>
<feature type="transmembrane region" description="Helical" evidence="1">
    <location>
        <begin position="26"/>
        <end position="51"/>
    </location>
</feature>
<evidence type="ECO:0000313" key="3">
    <source>
        <dbReference type="Proteomes" id="UP000274131"/>
    </source>
</evidence>
<organism evidence="4">
    <name type="scientific">Enterobius vermicularis</name>
    <name type="common">Human pinworm</name>
    <dbReference type="NCBI Taxonomy" id="51028"/>
    <lineage>
        <taxon>Eukaryota</taxon>
        <taxon>Metazoa</taxon>
        <taxon>Ecdysozoa</taxon>
        <taxon>Nematoda</taxon>
        <taxon>Chromadorea</taxon>
        <taxon>Rhabditida</taxon>
        <taxon>Spirurina</taxon>
        <taxon>Oxyuridomorpha</taxon>
        <taxon>Oxyuroidea</taxon>
        <taxon>Oxyuridae</taxon>
        <taxon>Enterobius</taxon>
    </lineage>
</organism>
<dbReference type="EMBL" id="UXUI01000266">
    <property type="protein sequence ID" value="VDD85145.1"/>
    <property type="molecule type" value="Genomic_DNA"/>
</dbReference>
<dbReference type="Proteomes" id="UP000274131">
    <property type="component" value="Unassembled WGS sequence"/>
</dbReference>
<reference evidence="2 3" key="2">
    <citation type="submission" date="2018-10" db="EMBL/GenBank/DDBJ databases">
        <authorList>
            <consortium name="Pathogen Informatics"/>
        </authorList>
    </citation>
    <scope>NUCLEOTIDE SEQUENCE [LARGE SCALE GENOMIC DNA]</scope>
</reference>
<dbReference type="OrthoDB" id="9974378at2759"/>
<dbReference type="PANTHER" id="PTHR47411:SF3">
    <property type="entry name" value="I-BETA-1,3-N-ACETYLGLUCOSAMINYLTRANSFERASE"/>
    <property type="match status" value="1"/>
</dbReference>
<name>A0A0N4UT73_ENTVE</name>
<accession>A0A0N4UT73</accession>
<sequence length="148" mass="17128">MIRTNLHHLMNEEKNLRITSLISRKLVSFCIVIIKVLVLLVALSSLIFLALETIEPFNLRSEDFLEISSRRVRRYKEYCVIENVLVPKVPNSKDSYIRITLVLHLSSNYLDRRLVEQVGAWDGPISLTIVLPETETRSAMWSAEKQAF</sequence>
<dbReference type="AlphaFoldDB" id="A0A0N4UT73"/>
<keyword evidence="1" id="KW-0472">Membrane</keyword>
<evidence type="ECO:0000256" key="1">
    <source>
        <dbReference type="SAM" id="Phobius"/>
    </source>
</evidence>
<evidence type="ECO:0000313" key="4">
    <source>
        <dbReference type="WBParaSite" id="EVEC_0000043201-mRNA-1"/>
    </source>
</evidence>
<gene>
    <name evidence="2" type="ORF">EVEC_LOCUS288</name>
</gene>
<keyword evidence="3" id="KW-1185">Reference proteome</keyword>
<protein>
    <submittedName>
        <fullName evidence="4">Glyco_transf_7N domain-containing protein</fullName>
    </submittedName>
</protein>
<keyword evidence="1" id="KW-0812">Transmembrane</keyword>
<evidence type="ECO:0000313" key="2">
    <source>
        <dbReference type="EMBL" id="VDD85145.1"/>
    </source>
</evidence>
<reference evidence="4" key="1">
    <citation type="submission" date="2017-02" db="UniProtKB">
        <authorList>
            <consortium name="WormBaseParasite"/>
        </authorList>
    </citation>
    <scope>IDENTIFICATION</scope>
</reference>
<keyword evidence="1" id="KW-1133">Transmembrane helix</keyword>